<dbReference type="SUPFAM" id="SSF81296">
    <property type="entry name" value="E set domains"/>
    <property type="match status" value="1"/>
</dbReference>
<dbReference type="Gene3D" id="2.60.40.10">
    <property type="entry name" value="Immunoglobulins"/>
    <property type="match status" value="1"/>
</dbReference>
<dbReference type="GeneID" id="95389844"/>
<name>A0A7W5V571_9ACTN</name>
<dbReference type="InterPro" id="IPR014756">
    <property type="entry name" value="Ig_E-set"/>
</dbReference>
<dbReference type="InterPro" id="IPR013783">
    <property type="entry name" value="Ig-like_fold"/>
</dbReference>
<dbReference type="GO" id="GO:0005975">
    <property type="term" value="P:carbohydrate metabolic process"/>
    <property type="evidence" value="ECO:0007669"/>
    <property type="project" value="UniProtKB-ARBA"/>
</dbReference>
<protein>
    <submittedName>
        <fullName evidence="2">Uncharacterized protein</fullName>
    </submittedName>
</protein>
<organism evidence="2 3">
    <name type="scientific">Nonomuraea dietziae</name>
    <dbReference type="NCBI Taxonomy" id="65515"/>
    <lineage>
        <taxon>Bacteria</taxon>
        <taxon>Bacillati</taxon>
        <taxon>Actinomycetota</taxon>
        <taxon>Actinomycetes</taxon>
        <taxon>Streptosporangiales</taxon>
        <taxon>Streptosporangiaceae</taxon>
        <taxon>Nonomuraea</taxon>
    </lineage>
</organism>
<sequence length="928" mass="98445">MAGLRARARRAVAKVVAGMVAGVMAGAALALPSAPPAAARGEELLRADFTGGMAGWRAVTGSLSEWTTAEGRATVDTRGQTSGRYLTLDPRLDLPENYEVTARVRVEATGGASSRPFNLITDWADPADVRAANLAAQVMPGGGITVARPLATTTVCSGPGPLVVQGDWFDLTVRRARGVVVVEIAGERVASVAAREGSGTIGIGVYLAKISIDSLVARTLPQIPSDHPAQPGGCSWSAAAKLVMVNQSGYDLEGPKRFTAPKAADGTAFTVVDEDGAVRFSGAVRGGVGDFTAFRPADAGPYRVVVEGSGSSFDFGIGPAWTFRVAYRRAIEFMSGTRCYFGDAGVSWAGFNASQCGWSVMWRDGDTYSFEIPTLVDLYAANPSAFEGLRLDTAVYKGLRHPLPADAPEIVRLIAWGTEMLLDARVDTTLWKEQLASFLAAYPDLSPWVPRALYEEVRDYLFPIWGQQERGRFNSPYDYTAHTGDLFQTYTQLGTGKGEFPPGHSIRPNLDMYEVALREGRTDAGRYLAAATANARWIVDNLDWADPRTTKGQRQSEYVTVPSLVRFLTEYPGHAPSGLLAKIEAWARTAVDRSGNLWDFRKYSADRWTIPSFSGGGTGSDPNETGNVAGFAAPALAAAGVVRDPSLAARLREVAAAHVDNIFGRNPTGRHATYRATTERWGFEGADLGWFSEYQGGVGMLQGVPGVLDGSPKNGHYPFNPAVGNIGHTEGWVSFNTAWNASLAWLAADRTAVRLLGPEGAPVTRVQPDSPVTVELTAPLNLTAGALDSAEVEVRVGDEVVEVTVKESAPDAATLRGVITPSQLGASPGEVLVASYGHGDFARSVRAPVTACARDSAPTVVVGEADSGVPNAEDPQGCSLAQRLGLDRTWPDHGSLVSYVARESRALAAEGLLTAAQRARLISTVAGS</sequence>
<feature type="chain" id="PRO_5039057058" evidence="1">
    <location>
        <begin position="31"/>
        <end position="928"/>
    </location>
</feature>
<evidence type="ECO:0000313" key="2">
    <source>
        <dbReference type="EMBL" id="MBB3727550.1"/>
    </source>
</evidence>
<accession>A0A7W5V571</accession>
<dbReference type="AlphaFoldDB" id="A0A7W5V571"/>
<proteinExistence type="predicted"/>
<reference evidence="2 3" key="1">
    <citation type="submission" date="2020-08" db="EMBL/GenBank/DDBJ databases">
        <title>Sequencing the genomes of 1000 actinobacteria strains.</title>
        <authorList>
            <person name="Klenk H.-P."/>
        </authorList>
    </citation>
    <scope>NUCLEOTIDE SEQUENCE [LARGE SCALE GENOMIC DNA]</scope>
    <source>
        <strain evidence="2 3">DSM 44320</strain>
    </source>
</reference>
<comment type="caution">
    <text evidence="2">The sequence shown here is derived from an EMBL/GenBank/DDBJ whole genome shotgun (WGS) entry which is preliminary data.</text>
</comment>
<feature type="signal peptide" evidence="1">
    <location>
        <begin position="1"/>
        <end position="30"/>
    </location>
</feature>
<gene>
    <name evidence="2" type="ORF">FHR33_003410</name>
</gene>
<evidence type="ECO:0000256" key="1">
    <source>
        <dbReference type="SAM" id="SignalP"/>
    </source>
</evidence>
<dbReference type="Proteomes" id="UP000579945">
    <property type="component" value="Unassembled WGS sequence"/>
</dbReference>
<dbReference type="RefSeq" id="WP_183648273.1">
    <property type="nucleotide sequence ID" value="NZ_BAAAXX010000100.1"/>
</dbReference>
<dbReference type="Gene3D" id="2.60.120.560">
    <property type="entry name" value="Exo-inulinase, domain 1"/>
    <property type="match status" value="1"/>
</dbReference>
<evidence type="ECO:0000313" key="3">
    <source>
        <dbReference type="Proteomes" id="UP000579945"/>
    </source>
</evidence>
<keyword evidence="3" id="KW-1185">Reference proteome</keyword>
<keyword evidence="1" id="KW-0732">Signal</keyword>
<dbReference type="EMBL" id="JACIBV010000001">
    <property type="protein sequence ID" value="MBB3727550.1"/>
    <property type="molecule type" value="Genomic_DNA"/>
</dbReference>